<evidence type="ECO:0000313" key="2">
    <source>
        <dbReference type="EMBL" id="KAG8184945.1"/>
    </source>
</evidence>
<dbReference type="EMBL" id="JAFNEN010000353">
    <property type="protein sequence ID" value="KAG8184945.1"/>
    <property type="molecule type" value="Genomic_DNA"/>
</dbReference>
<protein>
    <submittedName>
        <fullName evidence="2">Uncharacterized protein</fullName>
    </submittedName>
</protein>
<feature type="chain" id="PRO_5043540714" evidence="1">
    <location>
        <begin position="27"/>
        <end position="79"/>
    </location>
</feature>
<feature type="signal peptide" evidence="1">
    <location>
        <begin position="1"/>
        <end position="26"/>
    </location>
</feature>
<dbReference type="Proteomes" id="UP000827092">
    <property type="component" value="Unassembled WGS sequence"/>
</dbReference>
<reference evidence="2 3" key="1">
    <citation type="journal article" date="2022" name="Nat. Ecol. Evol.">
        <title>A masculinizing supergene underlies an exaggerated male reproductive morph in a spider.</title>
        <authorList>
            <person name="Hendrickx F."/>
            <person name="De Corte Z."/>
            <person name="Sonet G."/>
            <person name="Van Belleghem S.M."/>
            <person name="Kostlbacher S."/>
            <person name="Vangestel C."/>
        </authorList>
    </citation>
    <scope>NUCLEOTIDE SEQUENCE [LARGE SCALE GENOMIC DNA]</scope>
    <source>
        <strain evidence="2">W744_W776</strain>
    </source>
</reference>
<keyword evidence="1" id="KW-0732">Signal</keyword>
<proteinExistence type="predicted"/>
<dbReference type="AlphaFoldDB" id="A0AAV6ULC0"/>
<sequence>MPSRKLSCFFLCLLVLPGLLVMPVTGQGGGMLGGGKKGHHGGIEALLVAGLLAKILRQPKHKHHCGHHHVHHGHHGHHG</sequence>
<evidence type="ECO:0000313" key="3">
    <source>
        <dbReference type="Proteomes" id="UP000827092"/>
    </source>
</evidence>
<keyword evidence="3" id="KW-1185">Reference proteome</keyword>
<name>A0AAV6ULC0_9ARAC</name>
<comment type="caution">
    <text evidence="2">The sequence shown here is derived from an EMBL/GenBank/DDBJ whole genome shotgun (WGS) entry which is preliminary data.</text>
</comment>
<accession>A0AAV6ULC0</accession>
<gene>
    <name evidence="2" type="ORF">JTE90_011077</name>
</gene>
<evidence type="ECO:0000256" key="1">
    <source>
        <dbReference type="SAM" id="SignalP"/>
    </source>
</evidence>
<organism evidence="2 3">
    <name type="scientific">Oedothorax gibbosus</name>
    <dbReference type="NCBI Taxonomy" id="931172"/>
    <lineage>
        <taxon>Eukaryota</taxon>
        <taxon>Metazoa</taxon>
        <taxon>Ecdysozoa</taxon>
        <taxon>Arthropoda</taxon>
        <taxon>Chelicerata</taxon>
        <taxon>Arachnida</taxon>
        <taxon>Araneae</taxon>
        <taxon>Araneomorphae</taxon>
        <taxon>Entelegynae</taxon>
        <taxon>Araneoidea</taxon>
        <taxon>Linyphiidae</taxon>
        <taxon>Erigoninae</taxon>
        <taxon>Oedothorax</taxon>
    </lineage>
</organism>